<dbReference type="Proteomes" id="UP000429644">
    <property type="component" value="Unassembled WGS sequence"/>
</dbReference>
<reference evidence="2 3" key="1">
    <citation type="submission" date="2019-10" db="EMBL/GenBank/DDBJ databases">
        <title>Georgenia wutianyii sp. nov. and Georgenia yuyongxinii sp. nov. isolated from plateau pika (Ochotona curzoniae) in the Qinghai-Tibet plateau of China.</title>
        <authorList>
            <person name="Tian Z."/>
        </authorList>
    </citation>
    <scope>NUCLEOTIDE SEQUENCE [LARGE SCALE GENOMIC DNA]</scope>
    <source>
        <strain evidence="2 3">JCM 15130</strain>
    </source>
</reference>
<dbReference type="Gene3D" id="3.20.20.100">
    <property type="entry name" value="NADP-dependent oxidoreductase domain"/>
    <property type="match status" value="1"/>
</dbReference>
<evidence type="ECO:0000259" key="1">
    <source>
        <dbReference type="Pfam" id="PF00248"/>
    </source>
</evidence>
<name>A0A7J9UV35_9MICO</name>
<dbReference type="PANTHER" id="PTHR43364">
    <property type="entry name" value="NADH-SPECIFIC METHYLGLYOXAL REDUCTASE-RELATED"/>
    <property type="match status" value="1"/>
</dbReference>
<dbReference type="Pfam" id="PF00248">
    <property type="entry name" value="Aldo_ket_red"/>
    <property type="match status" value="1"/>
</dbReference>
<dbReference type="GO" id="GO:0005829">
    <property type="term" value="C:cytosol"/>
    <property type="evidence" value="ECO:0007669"/>
    <property type="project" value="TreeGrafter"/>
</dbReference>
<dbReference type="CDD" id="cd19081">
    <property type="entry name" value="AKR_AKR9C1"/>
    <property type="match status" value="1"/>
</dbReference>
<proteinExistence type="predicted"/>
<dbReference type="PROSITE" id="PS00062">
    <property type="entry name" value="ALDOKETO_REDUCTASE_2"/>
    <property type="match status" value="1"/>
</dbReference>
<sequence length="321" mass="34801">MAVNLQDNLVAIPRTDVTAVPLVLGGNTFGWTSDREESFGVLDAFRQAGGTLIDTADVYSAWAEGHGGGESEAILGEWMAARGNRDDVVIATKVGMLAPFDKQDRATVTAALDSSLSRLRTDRVDLYYAHQDDENVAIEEHAETYDALVRAGKIRYVGISNYSPERMRRWFEHAAAEDLTVPVAIQPQYNLVFRKDYEQGYRPVAEHFDAAVFPYFSLASGFLTGKYRSVADLAGTAREGFAQGYFSEQGLTVVAELVRVAEAHEAEPATVALAWLLAKGITAPIASARTVEQLPALLAARSLRLTAVDVAALDAASQPFA</sequence>
<evidence type="ECO:0000313" key="2">
    <source>
        <dbReference type="EMBL" id="MPV88213.1"/>
    </source>
</evidence>
<dbReference type="OrthoDB" id="9768793at2"/>
<dbReference type="InterPro" id="IPR050523">
    <property type="entry name" value="AKR_Detox_Biosynth"/>
</dbReference>
<dbReference type="SUPFAM" id="SSF51430">
    <property type="entry name" value="NAD(P)-linked oxidoreductase"/>
    <property type="match status" value="1"/>
</dbReference>
<dbReference type="InterPro" id="IPR023210">
    <property type="entry name" value="NADP_OxRdtase_dom"/>
</dbReference>
<comment type="caution">
    <text evidence="2">The sequence shown here is derived from an EMBL/GenBank/DDBJ whole genome shotgun (WGS) entry which is preliminary data.</text>
</comment>
<evidence type="ECO:0000313" key="3">
    <source>
        <dbReference type="Proteomes" id="UP000429644"/>
    </source>
</evidence>
<dbReference type="InterPro" id="IPR036812">
    <property type="entry name" value="NAD(P)_OxRdtase_dom_sf"/>
</dbReference>
<dbReference type="InterPro" id="IPR018170">
    <property type="entry name" value="Aldo/ket_reductase_CS"/>
</dbReference>
<gene>
    <name evidence="2" type="ORF">GB882_05985</name>
</gene>
<keyword evidence="3" id="KW-1185">Reference proteome</keyword>
<dbReference type="EMBL" id="WHPD01001309">
    <property type="protein sequence ID" value="MPV88213.1"/>
    <property type="molecule type" value="Genomic_DNA"/>
</dbReference>
<feature type="domain" description="NADP-dependent oxidoreductase" evidence="1">
    <location>
        <begin position="21"/>
        <end position="316"/>
    </location>
</feature>
<dbReference type="RefSeq" id="WP_152230869.1">
    <property type="nucleotide sequence ID" value="NZ_BAAAOT010000016.1"/>
</dbReference>
<protein>
    <submittedName>
        <fullName evidence="2">Aldo/keto reductase</fullName>
    </submittedName>
</protein>
<dbReference type="PANTHER" id="PTHR43364:SF6">
    <property type="entry name" value="OXIDOREDUCTASE-RELATED"/>
    <property type="match status" value="1"/>
</dbReference>
<dbReference type="GO" id="GO:0016491">
    <property type="term" value="F:oxidoreductase activity"/>
    <property type="evidence" value="ECO:0007669"/>
    <property type="project" value="InterPro"/>
</dbReference>
<accession>A0A7J9UV35</accession>
<dbReference type="AlphaFoldDB" id="A0A7J9UV35"/>
<organism evidence="2 3">
    <name type="scientific">Georgenia ruanii</name>
    <dbReference type="NCBI Taxonomy" id="348442"/>
    <lineage>
        <taxon>Bacteria</taxon>
        <taxon>Bacillati</taxon>
        <taxon>Actinomycetota</taxon>
        <taxon>Actinomycetes</taxon>
        <taxon>Micrococcales</taxon>
        <taxon>Bogoriellaceae</taxon>
        <taxon>Georgenia</taxon>
    </lineage>
</organism>